<dbReference type="Proteomes" id="UP000694388">
    <property type="component" value="Unplaced"/>
</dbReference>
<keyword evidence="4 10" id="KW-0728">SH3 domain</keyword>
<evidence type="ECO:0000313" key="14">
    <source>
        <dbReference type="Ensembl" id="ENSEBUP00000015425.1"/>
    </source>
</evidence>
<dbReference type="AlphaFoldDB" id="A0A8C4WW99"/>
<feature type="compositionally biased region" description="Low complexity" evidence="11">
    <location>
        <begin position="432"/>
        <end position="441"/>
    </location>
</feature>
<comment type="subcellular location">
    <subcellularLocation>
        <location evidence="1">Cell projection</location>
        <location evidence="1">Podosome</location>
    </subcellularLocation>
    <subcellularLocation>
        <location evidence="2">Cytoplasm</location>
    </subcellularLocation>
</comment>
<dbReference type="InterPro" id="IPR036028">
    <property type="entry name" value="SH3-like_dom_sf"/>
</dbReference>
<dbReference type="Ensembl" id="ENSEBUT00000016001.1">
    <property type="protein sequence ID" value="ENSEBUP00000015425.1"/>
    <property type="gene ID" value="ENSEBUG00000009699.1"/>
</dbReference>
<dbReference type="GeneTree" id="ENSGT00940000157732"/>
<sequence length="992" mass="110837">MVRRVVADVRVQDFQKRRAPSKHYVYIIRVSWSDGSTHTIYRRYSKFFDLQMQLLDKFPVEGGQKDPKQRTIPFLPGKILFRRSHIRDVAIRRLKPIDEYCRTLVLLPSEISHCIEVLQFFEPRAEDLAITKDDAASKKRLASVESISEPLVLEQYVAMKEYTRQQNTELSLTVGQLVEVIDKNESGWWFVSAQEEQGWVPATYLEPRDGSQDDLVISNNKPEYYEALQQHIPQDKDEVSLEKGSSVEVLQKNMQGWWFVRCHGKEGWAPASYLRPAKEEAVSHLVADNPSAARRLSEEGAALTSSASVILGFSTGRSDEDRPATPVVARVAPQQPASESPKFRQRPPPRRDTTQPRDVHFPAPPEAPLVEPEYYTIAGFQSSIADGISFTGGQTLEVIEKNLNGWWYVQIGDQEGWAPKSYIDKRKKTGIVRKPSNVNRPRVPPPAPPGDGRLVRDSSLETEETDLPDRSRRGRSGPNGDTECQNRALSPVRPAPPVKAAKKLSPSIITTDFAAGMESNQVKEKSDWKPGSVTGAGNKIDATDKDSLHIASRLPPINRSGYKNDEEPESAFASKVIGNLINAFVESKSQESTEEEKKDPSNVLPFNSSRSKPVLKPRPVRPLSHVAAKQGDGIDISNLRNQLRPTSHRKLLTDDIGHKQRQQDQESNVPSPPPRTQSVLMRNGMGDRNILNDKNNDIADGSRPLCGIMPDGPGETESLEANLKPKLRTSRSREKFEFGTEVPESHNNKHEEVKSFLRPTRPPPPKHSSTAAKAVLSYEPAQCQKSSAAIKETEVHKSIQDSANHLSVQAELKAKVLRPRSAVLLPLAEKTSIHLEQASRKKCSRPASQGGLGEAESKGNRVMQRGIGDSNGTVLACNLLHKQDKTDIFIAVGTYEGDDETMSFQEGAMMHVLERDANGWWFCRLLNGQAQEGWVPSNFLQKKSTKLCLCTSPDTNSAGSFLFWIPAVHLSLRIFLLTPNHYFRMSIDHHSK</sequence>
<dbReference type="CDD" id="cd12015">
    <property type="entry name" value="SH3_Tks_1"/>
    <property type="match status" value="1"/>
</dbReference>
<evidence type="ECO:0000256" key="2">
    <source>
        <dbReference type="ARBA" id="ARBA00004496"/>
    </source>
</evidence>
<feature type="domain" description="SH3" evidence="12">
    <location>
        <begin position="220"/>
        <end position="279"/>
    </location>
</feature>
<dbReference type="SUPFAM" id="SSF64268">
    <property type="entry name" value="PX domain"/>
    <property type="match status" value="1"/>
</dbReference>
<dbReference type="Gene3D" id="3.30.1520.10">
    <property type="entry name" value="Phox-like domain"/>
    <property type="match status" value="1"/>
</dbReference>
<feature type="region of interest" description="Disordered" evidence="11">
    <location>
        <begin position="428"/>
        <end position="503"/>
    </location>
</feature>
<dbReference type="PANTHER" id="PTHR15706">
    <property type="entry name" value="SH3 MULTIPLE DOMAIN"/>
    <property type="match status" value="1"/>
</dbReference>
<feature type="region of interest" description="Disordered" evidence="11">
    <location>
        <begin position="515"/>
        <end position="566"/>
    </location>
</feature>
<dbReference type="GO" id="GO:0042554">
    <property type="term" value="P:superoxide anion generation"/>
    <property type="evidence" value="ECO:0007669"/>
    <property type="project" value="TreeGrafter"/>
</dbReference>
<dbReference type="PROSITE" id="PS50195">
    <property type="entry name" value="PX"/>
    <property type="match status" value="1"/>
</dbReference>
<dbReference type="FunFam" id="2.30.30.40:FF:000020">
    <property type="entry name" value="SH3 and PX domain-containing protein 2A"/>
    <property type="match status" value="1"/>
</dbReference>
<evidence type="ECO:0000256" key="4">
    <source>
        <dbReference type="ARBA" id="ARBA00022443"/>
    </source>
</evidence>
<evidence type="ECO:0000256" key="10">
    <source>
        <dbReference type="PROSITE-ProRule" id="PRU00192"/>
    </source>
</evidence>
<feature type="region of interest" description="Disordered" evidence="11">
    <location>
        <begin position="314"/>
        <end position="367"/>
    </location>
</feature>
<dbReference type="InterPro" id="IPR051228">
    <property type="entry name" value="NADPH_Oxidase/PX-Domain"/>
</dbReference>
<dbReference type="PROSITE" id="PS50002">
    <property type="entry name" value="SH3"/>
    <property type="match status" value="4"/>
</dbReference>
<protein>
    <submittedName>
        <fullName evidence="14">SH3 and PX domains 2Aa</fullName>
    </submittedName>
</protein>
<feature type="compositionally biased region" description="Basic and acidic residues" evidence="11">
    <location>
        <begin position="349"/>
        <end position="360"/>
    </location>
</feature>
<evidence type="ECO:0000256" key="3">
    <source>
        <dbReference type="ARBA" id="ARBA00009628"/>
    </source>
</evidence>
<dbReference type="FunFam" id="3.30.1520.10:FF:000005">
    <property type="entry name" value="SH3 and PX domain-containing protein 2B"/>
    <property type="match status" value="1"/>
</dbReference>
<keyword evidence="9" id="KW-0966">Cell projection</keyword>
<dbReference type="Pfam" id="PF00018">
    <property type="entry name" value="SH3_1"/>
    <property type="match status" value="3"/>
</dbReference>
<dbReference type="GO" id="GO:0035091">
    <property type="term" value="F:phosphatidylinositol binding"/>
    <property type="evidence" value="ECO:0007669"/>
    <property type="project" value="InterPro"/>
</dbReference>
<reference evidence="14" key="2">
    <citation type="submission" date="2025-09" db="UniProtKB">
        <authorList>
            <consortium name="Ensembl"/>
        </authorList>
    </citation>
    <scope>IDENTIFICATION</scope>
</reference>
<evidence type="ECO:0000313" key="15">
    <source>
        <dbReference type="Proteomes" id="UP000694388"/>
    </source>
</evidence>
<dbReference type="FunFam" id="2.30.30.40:FF:000082">
    <property type="entry name" value="SH3 and PX domain-containing protein 2B"/>
    <property type="match status" value="1"/>
</dbReference>
<evidence type="ECO:0000256" key="7">
    <source>
        <dbReference type="ARBA" id="ARBA00022737"/>
    </source>
</evidence>
<dbReference type="InterPro" id="IPR001683">
    <property type="entry name" value="PX_dom"/>
</dbReference>
<evidence type="ECO:0000256" key="6">
    <source>
        <dbReference type="ARBA" id="ARBA00022553"/>
    </source>
</evidence>
<name>A0A8C4WW99_EPTBU</name>
<organism evidence="14 15">
    <name type="scientific">Eptatretus burgeri</name>
    <name type="common">Inshore hagfish</name>
    <dbReference type="NCBI Taxonomy" id="7764"/>
    <lineage>
        <taxon>Eukaryota</taxon>
        <taxon>Metazoa</taxon>
        <taxon>Chordata</taxon>
        <taxon>Craniata</taxon>
        <taxon>Vertebrata</taxon>
        <taxon>Cyclostomata</taxon>
        <taxon>Myxini</taxon>
        <taxon>Myxiniformes</taxon>
        <taxon>Myxinidae</taxon>
        <taxon>Eptatretinae</taxon>
        <taxon>Eptatretus</taxon>
    </lineage>
</organism>
<dbReference type="InterPro" id="IPR037961">
    <property type="entry name" value="SH3PXD2_PX"/>
</dbReference>
<dbReference type="Pfam" id="PF07653">
    <property type="entry name" value="SH3_2"/>
    <property type="match status" value="1"/>
</dbReference>
<dbReference type="InterPro" id="IPR001452">
    <property type="entry name" value="SH3_domain"/>
</dbReference>
<dbReference type="InterPro" id="IPR036871">
    <property type="entry name" value="PX_dom_sf"/>
</dbReference>
<evidence type="ECO:0000256" key="11">
    <source>
        <dbReference type="SAM" id="MobiDB-lite"/>
    </source>
</evidence>
<keyword evidence="7" id="KW-0677">Repeat</keyword>
<dbReference type="SMART" id="SM00326">
    <property type="entry name" value="SH3"/>
    <property type="match status" value="4"/>
</dbReference>
<feature type="domain" description="SH3" evidence="12">
    <location>
        <begin position="151"/>
        <end position="210"/>
    </location>
</feature>
<dbReference type="SUPFAM" id="SSF50044">
    <property type="entry name" value="SH3-domain"/>
    <property type="match status" value="4"/>
</dbReference>
<dbReference type="CDD" id="cd11856">
    <property type="entry name" value="SH3_p47phox_like"/>
    <property type="match status" value="1"/>
</dbReference>
<feature type="region of interest" description="Disordered" evidence="11">
    <location>
        <begin position="839"/>
        <end position="861"/>
    </location>
</feature>
<reference evidence="14" key="1">
    <citation type="submission" date="2025-08" db="UniProtKB">
        <authorList>
            <consortium name="Ensembl"/>
        </authorList>
    </citation>
    <scope>IDENTIFICATION</scope>
</reference>
<proteinExistence type="inferred from homology"/>
<keyword evidence="8" id="KW-0965">Cell junction</keyword>
<dbReference type="Gene3D" id="2.30.30.40">
    <property type="entry name" value="SH3 Domains"/>
    <property type="match status" value="4"/>
</dbReference>
<keyword evidence="6" id="KW-0597">Phosphoprotein</keyword>
<evidence type="ECO:0000256" key="9">
    <source>
        <dbReference type="ARBA" id="ARBA00023273"/>
    </source>
</evidence>
<evidence type="ECO:0000256" key="1">
    <source>
        <dbReference type="ARBA" id="ARBA00004188"/>
    </source>
</evidence>
<keyword evidence="5" id="KW-0963">Cytoplasm</keyword>
<feature type="domain" description="SH3" evidence="12">
    <location>
        <begin position="369"/>
        <end position="428"/>
    </location>
</feature>
<feature type="domain" description="SH3" evidence="12">
    <location>
        <begin position="884"/>
        <end position="945"/>
    </location>
</feature>
<feature type="region of interest" description="Disordered" evidence="11">
    <location>
        <begin position="587"/>
        <end position="621"/>
    </location>
</feature>
<dbReference type="CDD" id="cd06888">
    <property type="entry name" value="PX_FISH"/>
    <property type="match status" value="1"/>
</dbReference>
<dbReference type="SMART" id="SM00312">
    <property type="entry name" value="PX"/>
    <property type="match status" value="1"/>
</dbReference>
<dbReference type="GO" id="GO:0016176">
    <property type="term" value="F:superoxide-generating NADPH oxidase activator activity"/>
    <property type="evidence" value="ECO:0007669"/>
    <property type="project" value="TreeGrafter"/>
</dbReference>
<evidence type="ECO:0000256" key="5">
    <source>
        <dbReference type="ARBA" id="ARBA00022490"/>
    </source>
</evidence>
<dbReference type="GO" id="GO:0002102">
    <property type="term" value="C:podosome"/>
    <property type="evidence" value="ECO:0007669"/>
    <property type="project" value="UniProtKB-SubCell"/>
</dbReference>
<feature type="domain" description="PX" evidence="13">
    <location>
        <begin position="4"/>
        <end position="128"/>
    </location>
</feature>
<evidence type="ECO:0000256" key="8">
    <source>
        <dbReference type="ARBA" id="ARBA00022949"/>
    </source>
</evidence>
<dbReference type="PANTHER" id="PTHR15706:SF2">
    <property type="entry name" value="SH3 AND PX DOMAIN-CONTAINING PROTEIN 2A"/>
    <property type="match status" value="1"/>
</dbReference>
<feature type="compositionally biased region" description="Basic and acidic residues" evidence="11">
    <location>
        <begin position="588"/>
        <end position="600"/>
    </location>
</feature>
<dbReference type="Pfam" id="PF00787">
    <property type="entry name" value="PX"/>
    <property type="match status" value="1"/>
</dbReference>
<comment type="similarity">
    <text evidence="3">Belongs to the SH3PXD2 family.</text>
</comment>
<evidence type="ECO:0000259" key="13">
    <source>
        <dbReference type="PROSITE" id="PS50195"/>
    </source>
</evidence>
<dbReference type="GO" id="GO:0005737">
    <property type="term" value="C:cytoplasm"/>
    <property type="evidence" value="ECO:0007669"/>
    <property type="project" value="UniProtKB-SubCell"/>
</dbReference>
<keyword evidence="15" id="KW-1185">Reference proteome</keyword>
<accession>A0A8C4WW99</accession>
<feature type="region of interest" description="Disordered" evidence="11">
    <location>
        <begin position="657"/>
        <end position="769"/>
    </location>
</feature>
<evidence type="ECO:0000259" key="12">
    <source>
        <dbReference type="PROSITE" id="PS50002"/>
    </source>
</evidence>
<feature type="compositionally biased region" description="Basic and acidic residues" evidence="11">
    <location>
        <begin position="731"/>
        <end position="755"/>
    </location>
</feature>